<dbReference type="Proteomes" id="UP001187192">
    <property type="component" value="Unassembled WGS sequence"/>
</dbReference>
<dbReference type="AlphaFoldDB" id="A0AA88DEN0"/>
<feature type="compositionally biased region" description="Basic and acidic residues" evidence="1">
    <location>
        <begin position="1"/>
        <end position="28"/>
    </location>
</feature>
<protein>
    <submittedName>
        <fullName evidence="2">Uncharacterized protein</fullName>
    </submittedName>
</protein>
<feature type="compositionally biased region" description="Low complexity" evidence="1">
    <location>
        <begin position="29"/>
        <end position="38"/>
    </location>
</feature>
<sequence>MPGTTQERERGRDGGGGREGGRERETAGRDAGYNPSERIGGRESEREAKKPKIMAKSLELMVKSPELMVKTTELIASWTVGMMRAGHYVSRRSNSFSPVTLSRVVFQPMYAAFLSLSPPHHCPPFCIQGLG</sequence>
<evidence type="ECO:0000313" key="2">
    <source>
        <dbReference type="EMBL" id="GMN55240.1"/>
    </source>
</evidence>
<evidence type="ECO:0000256" key="1">
    <source>
        <dbReference type="SAM" id="MobiDB-lite"/>
    </source>
</evidence>
<keyword evidence="3" id="KW-1185">Reference proteome</keyword>
<organism evidence="2 3">
    <name type="scientific">Ficus carica</name>
    <name type="common">Common fig</name>
    <dbReference type="NCBI Taxonomy" id="3494"/>
    <lineage>
        <taxon>Eukaryota</taxon>
        <taxon>Viridiplantae</taxon>
        <taxon>Streptophyta</taxon>
        <taxon>Embryophyta</taxon>
        <taxon>Tracheophyta</taxon>
        <taxon>Spermatophyta</taxon>
        <taxon>Magnoliopsida</taxon>
        <taxon>eudicotyledons</taxon>
        <taxon>Gunneridae</taxon>
        <taxon>Pentapetalae</taxon>
        <taxon>rosids</taxon>
        <taxon>fabids</taxon>
        <taxon>Rosales</taxon>
        <taxon>Moraceae</taxon>
        <taxon>Ficeae</taxon>
        <taxon>Ficus</taxon>
    </lineage>
</organism>
<reference evidence="2" key="1">
    <citation type="submission" date="2023-07" db="EMBL/GenBank/DDBJ databases">
        <title>draft genome sequence of fig (Ficus carica).</title>
        <authorList>
            <person name="Takahashi T."/>
            <person name="Nishimura K."/>
        </authorList>
    </citation>
    <scope>NUCLEOTIDE SEQUENCE</scope>
</reference>
<gene>
    <name evidence="2" type="ORF">TIFTF001_024363</name>
</gene>
<feature type="compositionally biased region" description="Basic and acidic residues" evidence="1">
    <location>
        <begin position="39"/>
        <end position="50"/>
    </location>
</feature>
<comment type="caution">
    <text evidence="2">The sequence shown here is derived from an EMBL/GenBank/DDBJ whole genome shotgun (WGS) entry which is preliminary data.</text>
</comment>
<accession>A0AA88DEN0</accession>
<feature type="region of interest" description="Disordered" evidence="1">
    <location>
        <begin position="1"/>
        <end position="50"/>
    </location>
</feature>
<dbReference type="EMBL" id="BTGU01000056">
    <property type="protein sequence ID" value="GMN55240.1"/>
    <property type="molecule type" value="Genomic_DNA"/>
</dbReference>
<evidence type="ECO:0000313" key="3">
    <source>
        <dbReference type="Proteomes" id="UP001187192"/>
    </source>
</evidence>
<proteinExistence type="predicted"/>
<name>A0AA88DEN0_FICCA</name>